<dbReference type="EMBL" id="QWDE01000001">
    <property type="protein sequence ID" value="RFZ84938.1"/>
    <property type="molecule type" value="Genomic_DNA"/>
</dbReference>
<dbReference type="InterPro" id="IPR013538">
    <property type="entry name" value="ASHA1/2-like_C"/>
</dbReference>
<dbReference type="Proteomes" id="UP000260823">
    <property type="component" value="Unassembled WGS sequence"/>
</dbReference>
<evidence type="ECO:0000256" key="1">
    <source>
        <dbReference type="ARBA" id="ARBA00006817"/>
    </source>
</evidence>
<organism evidence="3 4">
    <name type="scientific">Mucilaginibacter terrenus</name>
    <dbReference type="NCBI Taxonomy" id="2482727"/>
    <lineage>
        <taxon>Bacteria</taxon>
        <taxon>Pseudomonadati</taxon>
        <taxon>Bacteroidota</taxon>
        <taxon>Sphingobacteriia</taxon>
        <taxon>Sphingobacteriales</taxon>
        <taxon>Sphingobacteriaceae</taxon>
        <taxon>Mucilaginibacter</taxon>
    </lineage>
</organism>
<comment type="similarity">
    <text evidence="1">Belongs to the AHA1 family.</text>
</comment>
<keyword evidence="4" id="KW-1185">Reference proteome</keyword>
<dbReference type="Pfam" id="PF08327">
    <property type="entry name" value="AHSA1"/>
    <property type="match status" value="1"/>
</dbReference>
<dbReference type="Gene3D" id="3.30.530.20">
    <property type="match status" value="1"/>
</dbReference>
<proteinExistence type="inferred from homology"/>
<gene>
    <name evidence="3" type="ORF">DYU05_04855</name>
</gene>
<evidence type="ECO:0000313" key="4">
    <source>
        <dbReference type="Proteomes" id="UP000260823"/>
    </source>
</evidence>
<reference evidence="3 4" key="1">
    <citation type="submission" date="2018-08" db="EMBL/GenBank/DDBJ databases">
        <title>Mucilaginibacter terrae sp. nov., isolated from manganese diggings.</title>
        <authorList>
            <person name="Huang Y."/>
            <person name="Zhou Z."/>
        </authorList>
    </citation>
    <scope>NUCLEOTIDE SEQUENCE [LARGE SCALE GENOMIC DNA]</scope>
    <source>
        <strain evidence="3 4">ZH6</strain>
    </source>
</reference>
<dbReference type="OrthoDB" id="384974at2"/>
<feature type="domain" description="Activator of Hsp90 ATPase homologue 1/2-like C-terminal" evidence="2">
    <location>
        <begin position="11"/>
        <end position="108"/>
    </location>
</feature>
<dbReference type="RefSeq" id="WP_117381840.1">
    <property type="nucleotide sequence ID" value="NZ_QWDE01000001.1"/>
</dbReference>
<dbReference type="AlphaFoldDB" id="A0A3E2NVA3"/>
<dbReference type="SUPFAM" id="SSF55961">
    <property type="entry name" value="Bet v1-like"/>
    <property type="match status" value="1"/>
</dbReference>
<sequence>MNAITVTTEVNASIETIWQLWNGPEHIMQWNVMSDDWHCPHAENDPKTGGRFNFVMALKDGSFSFDFAGVYTDVIANQLMSYKLDDGRRSTILFTGSSPVRITETFEPNVSMPSEDQQRACQSVLNNFKMYAEKALVSS</sequence>
<protein>
    <submittedName>
        <fullName evidence="3">Polyketide cyclase</fullName>
    </submittedName>
</protein>
<dbReference type="InterPro" id="IPR023393">
    <property type="entry name" value="START-like_dom_sf"/>
</dbReference>
<evidence type="ECO:0000259" key="2">
    <source>
        <dbReference type="Pfam" id="PF08327"/>
    </source>
</evidence>
<evidence type="ECO:0000313" key="3">
    <source>
        <dbReference type="EMBL" id="RFZ84938.1"/>
    </source>
</evidence>
<accession>A0A3E2NVA3</accession>
<comment type="caution">
    <text evidence="3">The sequence shown here is derived from an EMBL/GenBank/DDBJ whole genome shotgun (WGS) entry which is preliminary data.</text>
</comment>
<name>A0A3E2NVA3_9SPHI</name>